<accession>A0ABS8M1P8</accession>
<keyword evidence="2" id="KW-1185">Reference proteome</keyword>
<sequence>MRNFTWSFLMFFCFVFTSFSQTKTLEKGTYLSTNKGQKIKLNLLENNKYELVFYSGDYQIKGDSVSFTSIDKPESGFDLVFKNDKKAKKVKIKFINPSYYSFFIGSQNGSNEIKYQRLSDIWSQENAESANPDAEFEIDRADYLYLVFEDYKGESKVSKFALPKEVSEVTINYQPDLFGNLNISGFFNKNTNELMVSEKSGKDPLIFVNQKNAQPEKTSKVVPLEIKSIVNWTYPGKDIAESEEYAVVVDSAATAADSAYVPEIYDFKFKIQDNLKSALAATAADKTKFLVVAVDTKNPSAKKDFDTFIEKQESLLGVHMATAYSAENDSFNFYLANANDKKWLKSVKITDDKSLIVLNENGDVLASAKSTLLEKEAFFDIYSDFARQLKIADTYYSLGKVVKNKKASDEDLIAAFRKSVLSYDFGNYYTIYDQTNQGDFKFANTKVDLKEVTPVWKKLIETHQKDTKPNMYLVETILKEIKNQGFSKQVSKEDKVLNDTDFLSIDYLIKHYDAIDAERLGYNEKEGEKHNIGSLNQEIAGALQQNKNIVSNEASVAGNQDKTISVYKKLIAAGKGNFETYQNYLAYLAETADNDGSNGAYLKEFNAYFTTNLGDKGNVIERLDQMFGALGTDSEYGFNGWNWFKEYHSNLCNSAAWTVVSRPGNTDFLKSAIGWSEYSLAVTKNNPYYLDTLAQLYYKDGQKNKAIETQILAAKYLNSEVEEQTAVEIRETLTKMQNGTY</sequence>
<proteinExistence type="predicted"/>
<gene>
    <name evidence="1" type="ORF">LNQ34_10700</name>
</gene>
<dbReference type="EMBL" id="JAJJMN010000001">
    <property type="protein sequence ID" value="MCC9018242.1"/>
    <property type="molecule type" value="Genomic_DNA"/>
</dbReference>
<dbReference type="InterPro" id="IPR011990">
    <property type="entry name" value="TPR-like_helical_dom_sf"/>
</dbReference>
<reference evidence="1" key="1">
    <citation type="submission" date="2021-11" db="EMBL/GenBank/DDBJ databases">
        <title>Description of novel Flavobacterium species.</title>
        <authorList>
            <person name="Saticioglu I.B."/>
            <person name="Ay H."/>
            <person name="Altun S."/>
            <person name="Duman M."/>
        </authorList>
    </citation>
    <scope>NUCLEOTIDE SEQUENCE</scope>
    <source>
        <strain evidence="1">F-126</strain>
    </source>
</reference>
<evidence type="ECO:0000313" key="2">
    <source>
        <dbReference type="Proteomes" id="UP001430700"/>
    </source>
</evidence>
<comment type="caution">
    <text evidence="1">The sequence shown here is derived from an EMBL/GenBank/DDBJ whole genome shotgun (WGS) entry which is preliminary data.</text>
</comment>
<dbReference type="RefSeq" id="WP_229999652.1">
    <property type="nucleotide sequence ID" value="NZ_JAJJMN010000001.1"/>
</dbReference>
<evidence type="ECO:0000313" key="1">
    <source>
        <dbReference type="EMBL" id="MCC9018242.1"/>
    </source>
</evidence>
<organism evidence="1 2">
    <name type="scientific">Flavobacterium lipolyticum</name>
    <dbReference type="NCBI Taxonomy" id="2893754"/>
    <lineage>
        <taxon>Bacteria</taxon>
        <taxon>Pseudomonadati</taxon>
        <taxon>Bacteroidota</taxon>
        <taxon>Flavobacteriia</taxon>
        <taxon>Flavobacteriales</taxon>
        <taxon>Flavobacteriaceae</taxon>
        <taxon>Flavobacterium</taxon>
    </lineage>
</organism>
<dbReference type="SUPFAM" id="SSF48452">
    <property type="entry name" value="TPR-like"/>
    <property type="match status" value="1"/>
</dbReference>
<dbReference type="Proteomes" id="UP001430700">
    <property type="component" value="Unassembled WGS sequence"/>
</dbReference>
<name>A0ABS8M1P8_9FLAO</name>
<protein>
    <submittedName>
        <fullName evidence="1">CDC27 family protein</fullName>
    </submittedName>
</protein>